<keyword evidence="4 7" id="KW-0812">Transmembrane</keyword>
<evidence type="ECO:0000256" key="4">
    <source>
        <dbReference type="ARBA" id="ARBA00022692"/>
    </source>
</evidence>
<keyword evidence="3" id="KW-1003">Cell membrane</keyword>
<accession>E1Y8E0</accession>
<comment type="subcellular location">
    <subcellularLocation>
        <location evidence="1">Cell membrane</location>
        <topology evidence="1">Single-pass membrane protein</topology>
    </subcellularLocation>
    <subcellularLocation>
        <location evidence="7">Cell membrane</location>
        <topology evidence="7">Single-pass type II membrane protein</topology>
    </subcellularLocation>
</comment>
<dbReference type="PANTHER" id="PTHR30558">
    <property type="entry name" value="EXBD MEMBRANE COMPONENT OF PMF-DRIVEN MACROMOLECULE IMPORT SYSTEM"/>
    <property type="match status" value="1"/>
</dbReference>
<name>E1Y8E0_9BACT</name>
<reference evidence="9" key="1">
    <citation type="journal article" date="2011" name="Environ. Microbiol.">
        <title>Genomic insights into the metabolic potential of the polycyclic aromatic hydrocarbon degrading sulfate-reducing Deltaproteobacterium N47.</title>
        <authorList>
            <person name="Bergmann F."/>
            <person name="Selesi D."/>
            <person name="Weinmaier T."/>
            <person name="Tischler P."/>
            <person name="Rattei T."/>
            <person name="Meckenstock R.U."/>
        </authorList>
    </citation>
    <scope>NUCLEOTIDE SEQUENCE</scope>
</reference>
<gene>
    <name evidence="9" type="ORF">N47_A08630</name>
</gene>
<comment type="similarity">
    <text evidence="2 7">Belongs to the ExbD/TolR family.</text>
</comment>
<evidence type="ECO:0000313" key="9">
    <source>
        <dbReference type="EMBL" id="CBX26834.1"/>
    </source>
</evidence>
<evidence type="ECO:0000256" key="8">
    <source>
        <dbReference type="SAM" id="Phobius"/>
    </source>
</evidence>
<keyword evidence="7" id="KW-0813">Transport</keyword>
<proteinExistence type="inferred from homology"/>
<dbReference type="GO" id="GO:0015031">
    <property type="term" value="P:protein transport"/>
    <property type="evidence" value="ECO:0007669"/>
    <property type="project" value="UniProtKB-KW"/>
</dbReference>
<keyword evidence="6 8" id="KW-0472">Membrane</keyword>
<keyword evidence="7" id="KW-0653">Protein transport</keyword>
<evidence type="ECO:0008006" key="10">
    <source>
        <dbReference type="Google" id="ProtNLM"/>
    </source>
</evidence>
<dbReference type="GO" id="GO:0022857">
    <property type="term" value="F:transmembrane transporter activity"/>
    <property type="evidence" value="ECO:0007669"/>
    <property type="project" value="InterPro"/>
</dbReference>
<dbReference type="Gene3D" id="3.30.420.270">
    <property type="match status" value="1"/>
</dbReference>
<dbReference type="AlphaFoldDB" id="E1Y8E0"/>
<feature type="transmembrane region" description="Helical" evidence="8">
    <location>
        <begin position="15"/>
        <end position="37"/>
    </location>
</feature>
<dbReference type="GO" id="GO:0005886">
    <property type="term" value="C:plasma membrane"/>
    <property type="evidence" value="ECO:0007669"/>
    <property type="project" value="UniProtKB-SubCell"/>
</dbReference>
<evidence type="ECO:0000256" key="7">
    <source>
        <dbReference type="RuleBase" id="RU003879"/>
    </source>
</evidence>
<organism evidence="9">
    <name type="scientific">uncultured Desulfobacterium sp</name>
    <dbReference type="NCBI Taxonomy" id="201089"/>
    <lineage>
        <taxon>Bacteria</taxon>
        <taxon>Pseudomonadati</taxon>
        <taxon>Thermodesulfobacteriota</taxon>
        <taxon>Desulfobacteria</taxon>
        <taxon>Desulfobacterales</taxon>
        <taxon>Desulfobacteriaceae</taxon>
        <taxon>Desulfobacterium</taxon>
        <taxon>environmental samples</taxon>
    </lineage>
</organism>
<evidence type="ECO:0000256" key="5">
    <source>
        <dbReference type="ARBA" id="ARBA00022989"/>
    </source>
</evidence>
<evidence type="ECO:0000256" key="2">
    <source>
        <dbReference type="ARBA" id="ARBA00005811"/>
    </source>
</evidence>
<evidence type="ECO:0000256" key="6">
    <source>
        <dbReference type="ARBA" id="ARBA00023136"/>
    </source>
</evidence>
<dbReference type="PANTHER" id="PTHR30558:SF7">
    <property type="entry name" value="TOL-PAL SYSTEM PROTEIN TOLR"/>
    <property type="match status" value="1"/>
</dbReference>
<dbReference type="InterPro" id="IPR003400">
    <property type="entry name" value="ExbD"/>
</dbReference>
<keyword evidence="5 8" id="KW-1133">Transmembrane helix</keyword>
<sequence>MNSSYDDELITGINVTPLVDIILVVLIIFLIVAQVVGPQVFQIKLPKAVHGESTSAKPVTVYLDQSGRMALNGYPVEEESLIRSIKTWVKANPELQVIISGDEKVFHGKVVHTLDILKGTGVTRLAIHVQPRT</sequence>
<evidence type="ECO:0000256" key="3">
    <source>
        <dbReference type="ARBA" id="ARBA00022475"/>
    </source>
</evidence>
<dbReference type="EMBL" id="FR695864">
    <property type="protein sequence ID" value="CBX26834.1"/>
    <property type="molecule type" value="Genomic_DNA"/>
</dbReference>
<evidence type="ECO:0000256" key="1">
    <source>
        <dbReference type="ARBA" id="ARBA00004162"/>
    </source>
</evidence>
<dbReference type="Pfam" id="PF02472">
    <property type="entry name" value="ExbD"/>
    <property type="match status" value="1"/>
</dbReference>
<protein>
    <recommendedName>
        <fullName evidence="10">Biopolymer transporter ExbD</fullName>
    </recommendedName>
</protein>